<evidence type="ECO:0000313" key="9">
    <source>
        <dbReference type="Proteomes" id="UP001152561"/>
    </source>
</evidence>
<dbReference type="GO" id="GO:0006071">
    <property type="term" value="P:glycerol metabolic process"/>
    <property type="evidence" value="ECO:0007669"/>
    <property type="project" value="UniProtKB-KW"/>
</dbReference>
<reference evidence="9" key="1">
    <citation type="journal article" date="2023" name="Proc. Natl. Acad. Sci. U.S.A.">
        <title>Genomic and structural basis for evolution of tropane alkaloid biosynthesis.</title>
        <authorList>
            <person name="Wanga Y.-J."/>
            <person name="Taina T."/>
            <person name="Yua J.-Y."/>
            <person name="Lia J."/>
            <person name="Xua B."/>
            <person name="Chenc J."/>
            <person name="D'Auriad J.C."/>
            <person name="Huanga J.-P."/>
            <person name="Huanga S.-X."/>
        </authorList>
    </citation>
    <scope>NUCLEOTIDE SEQUENCE [LARGE SCALE GENOMIC DNA]</scope>
    <source>
        <strain evidence="9">cv. KIB-2019</strain>
    </source>
</reference>
<feature type="domain" description="GP-PDE" evidence="7">
    <location>
        <begin position="39"/>
        <end position="327"/>
    </location>
</feature>
<keyword evidence="3" id="KW-0319">Glycerol metabolism</keyword>
<dbReference type="InterPro" id="IPR037488">
    <property type="entry name" value="At2g33490-like"/>
</dbReference>
<feature type="compositionally biased region" description="Polar residues" evidence="6">
    <location>
        <begin position="891"/>
        <end position="910"/>
    </location>
</feature>
<protein>
    <recommendedName>
        <fullName evidence="2">glycerophosphodiester phosphodiesterase</fullName>
        <ecNumber evidence="2">3.1.4.46</ecNumber>
    </recommendedName>
</protein>
<evidence type="ECO:0000256" key="1">
    <source>
        <dbReference type="ARBA" id="ARBA00007277"/>
    </source>
</evidence>
<evidence type="ECO:0000256" key="6">
    <source>
        <dbReference type="SAM" id="MobiDB-lite"/>
    </source>
</evidence>
<dbReference type="PANTHER" id="PTHR34119:SF21">
    <property type="entry name" value="BAR DOMAIN-CONTAINING PROTEIN"/>
    <property type="match status" value="1"/>
</dbReference>
<dbReference type="CDD" id="cd07307">
    <property type="entry name" value="BAR"/>
    <property type="match status" value="1"/>
</dbReference>
<keyword evidence="4" id="KW-0378">Hydrolase</keyword>
<evidence type="ECO:0000313" key="8">
    <source>
        <dbReference type="EMBL" id="KAJ8566879.1"/>
    </source>
</evidence>
<feature type="region of interest" description="Disordered" evidence="6">
    <location>
        <begin position="581"/>
        <end position="600"/>
    </location>
</feature>
<evidence type="ECO:0000256" key="4">
    <source>
        <dbReference type="ARBA" id="ARBA00022801"/>
    </source>
</evidence>
<dbReference type="PROSITE" id="PS51704">
    <property type="entry name" value="GP_PDE"/>
    <property type="match status" value="1"/>
</dbReference>
<gene>
    <name evidence="8" type="ORF">K7X08_019087</name>
</gene>
<name>A0A9Q1RPN7_9SOLA</name>
<dbReference type="InterPro" id="IPR027267">
    <property type="entry name" value="AH/BAR_dom_sf"/>
</dbReference>
<dbReference type="FunFam" id="3.20.20.190:FF:000034">
    <property type="entry name" value="Glycerophosphodiester phosphodiesterase GDPD2"/>
    <property type="match status" value="1"/>
</dbReference>
<keyword evidence="9" id="KW-1185">Reference proteome</keyword>
<dbReference type="InterPro" id="IPR017946">
    <property type="entry name" value="PLC-like_Pdiesterase_TIM-brl"/>
</dbReference>
<feature type="compositionally biased region" description="Low complexity" evidence="6">
    <location>
        <begin position="871"/>
        <end position="880"/>
    </location>
</feature>
<dbReference type="InterPro" id="IPR030395">
    <property type="entry name" value="GP_PDE_dom"/>
</dbReference>
<dbReference type="SUPFAM" id="SSF51695">
    <property type="entry name" value="PLC-like phosphodiesterases"/>
    <property type="match status" value="1"/>
</dbReference>
<dbReference type="OrthoDB" id="1925034at2759"/>
<comment type="catalytic activity">
    <reaction evidence="5">
        <text>a sn-glycero-3-phosphodiester + H2O = an alcohol + sn-glycerol 3-phosphate + H(+)</text>
        <dbReference type="Rhea" id="RHEA:12969"/>
        <dbReference type="ChEBI" id="CHEBI:15377"/>
        <dbReference type="ChEBI" id="CHEBI:15378"/>
        <dbReference type="ChEBI" id="CHEBI:30879"/>
        <dbReference type="ChEBI" id="CHEBI:57597"/>
        <dbReference type="ChEBI" id="CHEBI:83408"/>
        <dbReference type="EC" id="3.1.4.46"/>
    </reaction>
</comment>
<dbReference type="Gene3D" id="1.20.1270.60">
    <property type="entry name" value="Arfaptin homology (AH) domain/BAR domain"/>
    <property type="match status" value="1"/>
</dbReference>
<accession>A0A9Q1RPN7</accession>
<feature type="region of interest" description="Disordered" evidence="6">
    <location>
        <begin position="861"/>
        <end position="910"/>
    </location>
</feature>
<dbReference type="Proteomes" id="UP001152561">
    <property type="component" value="Unassembled WGS sequence"/>
</dbReference>
<evidence type="ECO:0000256" key="2">
    <source>
        <dbReference type="ARBA" id="ARBA00012247"/>
    </source>
</evidence>
<dbReference type="AlphaFoldDB" id="A0A9Q1RPN7"/>
<proteinExistence type="inferred from homology"/>
<comment type="similarity">
    <text evidence="1">Belongs to the glycerophosphoryl diester phosphodiesterase family.</text>
</comment>
<organism evidence="8 9">
    <name type="scientific">Anisodus acutangulus</name>
    <dbReference type="NCBI Taxonomy" id="402998"/>
    <lineage>
        <taxon>Eukaryota</taxon>
        <taxon>Viridiplantae</taxon>
        <taxon>Streptophyta</taxon>
        <taxon>Embryophyta</taxon>
        <taxon>Tracheophyta</taxon>
        <taxon>Spermatophyta</taxon>
        <taxon>Magnoliopsida</taxon>
        <taxon>eudicotyledons</taxon>
        <taxon>Gunneridae</taxon>
        <taxon>Pentapetalae</taxon>
        <taxon>asterids</taxon>
        <taxon>lamiids</taxon>
        <taxon>Solanales</taxon>
        <taxon>Solanaceae</taxon>
        <taxon>Solanoideae</taxon>
        <taxon>Hyoscyameae</taxon>
        <taxon>Anisodus</taxon>
    </lineage>
</organism>
<feature type="compositionally biased region" description="Polar residues" evidence="6">
    <location>
        <begin position="962"/>
        <end position="977"/>
    </location>
</feature>
<dbReference type="Pfam" id="PF03009">
    <property type="entry name" value="GDPD"/>
    <property type="match status" value="1"/>
</dbReference>
<dbReference type="PANTHER" id="PTHR34119">
    <property type="entry name" value="HYDROXYPROLINE-RICH GLYCOPROTEIN-LIKE"/>
    <property type="match status" value="1"/>
</dbReference>
<dbReference type="GO" id="GO:0006629">
    <property type="term" value="P:lipid metabolic process"/>
    <property type="evidence" value="ECO:0007669"/>
    <property type="project" value="InterPro"/>
</dbReference>
<dbReference type="EC" id="3.1.4.46" evidence="2"/>
<evidence type="ECO:0000259" key="7">
    <source>
        <dbReference type="PROSITE" id="PS51704"/>
    </source>
</evidence>
<dbReference type="GO" id="GO:0008889">
    <property type="term" value="F:glycerophosphodiester phosphodiesterase activity"/>
    <property type="evidence" value="ECO:0007669"/>
    <property type="project" value="UniProtKB-EC"/>
</dbReference>
<dbReference type="Gene3D" id="3.20.20.190">
    <property type="entry name" value="Phosphatidylinositol (PI) phosphodiesterase"/>
    <property type="match status" value="1"/>
</dbReference>
<dbReference type="SUPFAM" id="SSF103657">
    <property type="entry name" value="BAR/IMD domain-like"/>
    <property type="match status" value="1"/>
</dbReference>
<evidence type="ECO:0000256" key="5">
    <source>
        <dbReference type="ARBA" id="ARBA00047512"/>
    </source>
</evidence>
<feature type="region of interest" description="Disordered" evidence="6">
    <location>
        <begin position="762"/>
        <end position="783"/>
    </location>
</feature>
<comment type="caution">
    <text evidence="8">The sequence shown here is derived from an EMBL/GenBank/DDBJ whole genome shotgun (WGS) entry which is preliminary data.</text>
</comment>
<dbReference type="EMBL" id="JAJAGQ010000003">
    <property type="protein sequence ID" value="KAJ8566879.1"/>
    <property type="molecule type" value="Genomic_DNA"/>
</dbReference>
<sequence>MALKAVHVSDVPNLDQVASLALYSTHFSQGTTSFKPSKFLVIGHRGNGMNLLQSADRRMKAVKENSILSFNAAANYPIDFIEFDVQVTKDDCPVIFHDDFILTQEHGTIYERRITDLTLAEFLSYGPQREEGLAGKPLMRKTKEGKIVSWTVETDDSACTLKEAFEKVNPSIGFNIELKFDDHIVYQQDYLVRVLQAVLHVVIEYANGRPIIFSSFQPDAALLVKKLQTTYPVFFLTNGGTEIYYDVRRNSLEEATKLCLEGGLEGVVSEVKGIFRNPGSVNKIKESKLSLLTYGKLNNVPEAVYMQHLMGIDGVIVDFVEEVTEAVCKLVKKPEENFLARQKTYRDRDRDMKSSLGKLKNFALHKEKKDHQILLHLDGLSQASQDMKDMRDCYDSLLSAAAAAANSAYEFSESLMEMGTCLLEKIALNGDGENGKALSMLGGVQLELQKLVDCYRSHIVVTITNPSESLLSELRKVEEMKLQCDEKREVYEYMAKRGKGGKGENFTSQQLQAAREDYEETARLCIFRVQSLKQGQCRSLLTQAARHHGAQLNFFRKGLKSLEAVEPQIRMVAGNQHIDYQPVELDDSEDGGKSYEANDDGELSFDYRKNKQELNDPFPLRDLMEFDPADAPNTLTSGMEEVELDFSKNQEQVYTRQPRVVSHSAPIFAEKLDISDRIKQAQTSSWKFHTYVLPTPADAKSLSTRTSVSLLHSSTTNTSSGGSNNPWHSSPLNMDKFSKFADDNLSTDNLAKGQYTAQEIKDYNHSTPLPPPLAEGTSLPQNDIQNGIDARKIRRLAFSGPLASKPSSSKPLLSASGPIGLAERPLLEPGLASGIPITQPPSTLDVSYSASPPLVSSPKISELHELPRPPGLLSSKPSSSTAFGHSAPLINRNQETSPTNQSPVLVSNTGSPLPLPPLTIPRSFSIPSNNQRAMALHVAQLLESPRRKGNGDVMCSPPLTPISISNASNSGQIRGRS</sequence>
<evidence type="ECO:0000256" key="3">
    <source>
        <dbReference type="ARBA" id="ARBA00022798"/>
    </source>
</evidence>
<feature type="region of interest" description="Disordered" evidence="6">
    <location>
        <begin position="945"/>
        <end position="977"/>
    </location>
</feature>